<dbReference type="SUPFAM" id="SSF47413">
    <property type="entry name" value="lambda repressor-like DNA-binding domains"/>
    <property type="match status" value="1"/>
</dbReference>
<feature type="domain" description="HTH cro/C1-type" evidence="1">
    <location>
        <begin position="8"/>
        <end position="59"/>
    </location>
</feature>
<dbReference type="SMART" id="SM00530">
    <property type="entry name" value="HTH_XRE"/>
    <property type="match status" value="1"/>
</dbReference>
<proteinExistence type="predicted"/>
<dbReference type="CDD" id="cd00093">
    <property type="entry name" value="HTH_XRE"/>
    <property type="match status" value="1"/>
</dbReference>
<dbReference type="GO" id="GO:0003677">
    <property type="term" value="F:DNA binding"/>
    <property type="evidence" value="ECO:0007669"/>
    <property type="project" value="InterPro"/>
</dbReference>
<reference evidence="2 3" key="1">
    <citation type="submission" date="2017-09" db="EMBL/GenBank/DDBJ databases">
        <title>Large-scale bioinformatics analysis of Bacillus genomes uncovers conserved roles of natural products in bacterial physiology.</title>
        <authorList>
            <consortium name="Agbiome Team Llc"/>
            <person name="Bleich R.M."/>
            <person name="Grubbs K.J."/>
            <person name="Santa Maria K.C."/>
            <person name="Allen S.E."/>
            <person name="Farag S."/>
            <person name="Shank E.A."/>
            <person name="Bowers A."/>
        </authorList>
    </citation>
    <scope>NUCLEOTIDE SEQUENCE [LARGE SCALE GENOMIC DNA]</scope>
    <source>
        <strain evidence="2 3">AFS041711</strain>
    </source>
</reference>
<dbReference type="Gene3D" id="1.10.260.40">
    <property type="entry name" value="lambda repressor-like DNA-binding domains"/>
    <property type="match status" value="1"/>
</dbReference>
<evidence type="ECO:0000313" key="3">
    <source>
        <dbReference type="Proteomes" id="UP000224203"/>
    </source>
</evidence>
<gene>
    <name evidence="2" type="ORF">COC69_25590</name>
</gene>
<dbReference type="RefSeq" id="WP_098783468.1">
    <property type="nucleotide sequence ID" value="NZ_NULI01000159.1"/>
</dbReference>
<dbReference type="InterPro" id="IPR001387">
    <property type="entry name" value="Cro/C1-type_HTH"/>
</dbReference>
<comment type="caution">
    <text evidence="2">The sequence shown here is derived from an EMBL/GenBank/DDBJ whole genome shotgun (WGS) entry which is preliminary data.</text>
</comment>
<protein>
    <submittedName>
        <fullName evidence="2">Transcriptional regulator</fullName>
    </submittedName>
</protein>
<dbReference type="PROSITE" id="PS50943">
    <property type="entry name" value="HTH_CROC1"/>
    <property type="match status" value="1"/>
</dbReference>
<dbReference type="Proteomes" id="UP000224203">
    <property type="component" value="Unassembled WGS sequence"/>
</dbReference>
<name>A0A9X7GTR3_BACCE</name>
<accession>A0A9X7GTR3</accession>
<dbReference type="InterPro" id="IPR010982">
    <property type="entry name" value="Lambda_DNA-bd_dom_sf"/>
</dbReference>
<evidence type="ECO:0000259" key="1">
    <source>
        <dbReference type="PROSITE" id="PS50943"/>
    </source>
</evidence>
<evidence type="ECO:0000313" key="2">
    <source>
        <dbReference type="EMBL" id="PGS70754.1"/>
    </source>
</evidence>
<dbReference type="EMBL" id="NULI01000159">
    <property type="protein sequence ID" value="PGS70754.1"/>
    <property type="molecule type" value="Genomic_DNA"/>
</dbReference>
<dbReference type="AlphaFoldDB" id="A0A9X7GTR3"/>
<organism evidence="2 3">
    <name type="scientific">Bacillus cereus</name>
    <dbReference type="NCBI Taxonomy" id="1396"/>
    <lineage>
        <taxon>Bacteria</taxon>
        <taxon>Bacillati</taxon>
        <taxon>Bacillota</taxon>
        <taxon>Bacilli</taxon>
        <taxon>Bacillales</taxon>
        <taxon>Bacillaceae</taxon>
        <taxon>Bacillus</taxon>
        <taxon>Bacillus cereus group</taxon>
    </lineage>
</organism>
<sequence>MYKNLFIARKEKRMTQEAAGKLVNMCKQTYYLKENRKRDFTLSEAKLLAKHFKTTVDELFEK</sequence>
<dbReference type="Pfam" id="PF01381">
    <property type="entry name" value="HTH_3"/>
    <property type="match status" value="1"/>
</dbReference>